<comment type="caution">
    <text evidence="1">The sequence shown here is derived from an EMBL/GenBank/DDBJ whole genome shotgun (WGS) entry which is preliminary data.</text>
</comment>
<organism evidence="1 2">
    <name type="scientific">Pseudonocardia nematodicida</name>
    <dbReference type="NCBI Taxonomy" id="1206997"/>
    <lineage>
        <taxon>Bacteria</taxon>
        <taxon>Bacillati</taxon>
        <taxon>Actinomycetota</taxon>
        <taxon>Actinomycetes</taxon>
        <taxon>Pseudonocardiales</taxon>
        <taxon>Pseudonocardiaceae</taxon>
        <taxon>Pseudonocardia</taxon>
    </lineage>
</organism>
<sequence>MTRYIDISMSLENGVPADPPGYEFRIDYTSHQDTVPMLQRRYEGLQADELPNSEAFALETVHLSTHNGTHVDAPWHYASVMEDGSRPRTIDEMPLDWFLRPGVKLDFRHLADGYVVTPGDIDRELDRIGYTLRPLDIVVVNTSAGARFGTEAYPQSGCGVGRDATLHLCAQGVRVVGTDAWSWDAPYAYVAQRYARDRDASIIWEGHKAGRHTEYCQIEKLRHLDELPPHGFTIACFPVKIHAASAGWTRAVAILDDDADGGPR</sequence>
<name>A0ABV1KIU9_9PSEU</name>
<proteinExistence type="predicted"/>
<keyword evidence="2" id="KW-1185">Reference proteome</keyword>
<gene>
    <name evidence="1" type="ORF">WIS52_28305</name>
</gene>
<dbReference type="EC" id="3.5.-.-" evidence="1"/>
<dbReference type="Pfam" id="PF04199">
    <property type="entry name" value="Cyclase"/>
    <property type="match status" value="1"/>
</dbReference>
<dbReference type="Gene3D" id="3.50.30.50">
    <property type="entry name" value="Putative cyclase"/>
    <property type="match status" value="1"/>
</dbReference>
<dbReference type="SUPFAM" id="SSF102198">
    <property type="entry name" value="Putative cyclase"/>
    <property type="match status" value="1"/>
</dbReference>
<reference evidence="1 2" key="1">
    <citation type="submission" date="2024-03" db="EMBL/GenBank/DDBJ databases">
        <title>Draft genome sequence of Pseudonocardia nematodicida JCM 31783.</title>
        <authorList>
            <person name="Butdee W."/>
            <person name="Duangmal K."/>
        </authorList>
    </citation>
    <scope>NUCLEOTIDE SEQUENCE [LARGE SCALE GENOMIC DNA]</scope>
    <source>
        <strain evidence="1 2">JCM 31783</strain>
    </source>
</reference>
<dbReference type="EMBL" id="JBEDNQ010000014">
    <property type="protein sequence ID" value="MEQ3554387.1"/>
    <property type="molecule type" value="Genomic_DNA"/>
</dbReference>
<keyword evidence="1" id="KW-0378">Hydrolase</keyword>
<dbReference type="PANTHER" id="PTHR43564:SF2">
    <property type="entry name" value="BLR6059 PROTEIN"/>
    <property type="match status" value="1"/>
</dbReference>
<evidence type="ECO:0000313" key="2">
    <source>
        <dbReference type="Proteomes" id="UP001494902"/>
    </source>
</evidence>
<dbReference type="InterPro" id="IPR007325">
    <property type="entry name" value="KFase/CYL"/>
</dbReference>
<dbReference type="RefSeq" id="WP_349301455.1">
    <property type="nucleotide sequence ID" value="NZ_JBEDNQ010000014.1"/>
</dbReference>
<evidence type="ECO:0000313" key="1">
    <source>
        <dbReference type="EMBL" id="MEQ3554387.1"/>
    </source>
</evidence>
<accession>A0ABV1KIU9</accession>
<protein>
    <submittedName>
        <fullName evidence="1">Cyclase family protein</fullName>
        <ecNumber evidence="1">3.5.-.-</ecNumber>
    </submittedName>
</protein>
<dbReference type="Proteomes" id="UP001494902">
    <property type="component" value="Unassembled WGS sequence"/>
</dbReference>
<dbReference type="InterPro" id="IPR037175">
    <property type="entry name" value="KFase_sf"/>
</dbReference>
<dbReference type="PANTHER" id="PTHR43564">
    <property type="entry name" value="KYNURENINE FORMAMIDASE-LIKE PROTEIN"/>
    <property type="match status" value="1"/>
</dbReference>
<dbReference type="GO" id="GO:0016787">
    <property type="term" value="F:hydrolase activity"/>
    <property type="evidence" value="ECO:0007669"/>
    <property type="project" value="UniProtKB-KW"/>
</dbReference>